<name>A0A0G4H3I7_9ALVE</name>
<accession>A0A0G4H3I7</accession>
<dbReference type="InterPro" id="IPR029052">
    <property type="entry name" value="Metallo-depent_PP-like"/>
</dbReference>
<dbReference type="EMBL" id="CDMZ01001834">
    <property type="protein sequence ID" value="CEM38184.1"/>
    <property type="molecule type" value="Genomic_DNA"/>
</dbReference>
<feature type="domain" description="Calcineurin-like phosphoesterase" evidence="1">
    <location>
        <begin position="67"/>
        <end position="316"/>
    </location>
</feature>
<dbReference type="SUPFAM" id="SSF56300">
    <property type="entry name" value="Metallo-dependent phosphatases"/>
    <property type="match status" value="1"/>
</dbReference>
<dbReference type="AlphaFoldDB" id="A0A0G4H3I7"/>
<reference evidence="2" key="1">
    <citation type="submission" date="2014-11" db="EMBL/GenBank/DDBJ databases">
        <authorList>
            <person name="Otto D Thomas"/>
            <person name="Naeem Raeece"/>
        </authorList>
    </citation>
    <scope>NUCLEOTIDE SEQUENCE</scope>
</reference>
<dbReference type="GO" id="GO:0008663">
    <property type="term" value="F:2',3'-cyclic-nucleotide 2'-phosphodiesterase activity"/>
    <property type="evidence" value="ECO:0007669"/>
    <property type="project" value="TreeGrafter"/>
</dbReference>
<gene>
    <name evidence="2" type="ORF">Cvel_24528</name>
</gene>
<organism evidence="2">
    <name type="scientific">Chromera velia CCMP2878</name>
    <dbReference type="NCBI Taxonomy" id="1169474"/>
    <lineage>
        <taxon>Eukaryota</taxon>
        <taxon>Sar</taxon>
        <taxon>Alveolata</taxon>
        <taxon>Colpodellida</taxon>
        <taxon>Chromeraceae</taxon>
        <taxon>Chromera</taxon>
    </lineage>
</organism>
<dbReference type="GO" id="GO:0047631">
    <property type="term" value="F:ADP-ribose diphosphatase activity"/>
    <property type="evidence" value="ECO:0007669"/>
    <property type="project" value="TreeGrafter"/>
</dbReference>
<dbReference type="VEuPathDB" id="CryptoDB:Cvel_24528"/>
<dbReference type="GO" id="GO:0047734">
    <property type="term" value="F:CDP-glycerol diphosphatase activity"/>
    <property type="evidence" value="ECO:0007669"/>
    <property type="project" value="TreeGrafter"/>
</dbReference>
<dbReference type="PANTHER" id="PTHR16509:SF1">
    <property type="entry name" value="MANGANESE-DEPENDENT ADP-RIBOSE_CDP-ALCOHOL DIPHOSPHATASE"/>
    <property type="match status" value="1"/>
</dbReference>
<evidence type="ECO:0000313" key="2">
    <source>
        <dbReference type="EMBL" id="CEM38184.1"/>
    </source>
</evidence>
<dbReference type="InterPro" id="IPR004843">
    <property type="entry name" value="Calcineurin-like_PHP"/>
</dbReference>
<dbReference type="Gene3D" id="3.60.21.10">
    <property type="match status" value="1"/>
</dbReference>
<dbReference type="PANTHER" id="PTHR16509">
    <property type="match status" value="1"/>
</dbReference>
<dbReference type="GO" id="GO:0030145">
    <property type="term" value="F:manganese ion binding"/>
    <property type="evidence" value="ECO:0007669"/>
    <property type="project" value="TreeGrafter"/>
</dbReference>
<protein>
    <recommendedName>
        <fullName evidence="1">Calcineurin-like phosphoesterase domain-containing protein</fullName>
    </recommendedName>
</protein>
<proteinExistence type="predicted"/>
<dbReference type="Pfam" id="PF00149">
    <property type="entry name" value="Metallophos"/>
    <property type="match status" value="1"/>
</dbReference>
<sequence length="408" mass="44836">MGFPNVLSFRPLVPLFFAALTGITVRAFTTGGRRFVSSLSSRWRLGRRGQPTMSASSDNTGNPLASFGLIADVQYADLENGSDFAKTRTRYYRNSLKILEEAVDWWKERNLSCVVQLGDVIDGKNSACNQSHTALDTVLSSFKRTGVPVFHMLGNHEFYNFSRDQLRSLLFKETGQEAFYSFPLCRGWRAVVLDPYDISVLGHPKGSTQWKIGAEILHRKNPETLKEGGKWLANVRGRDRRFLPYNGAIGAVQLQWLREELQTAEEVEERVVVFCHVPLLPMATKDVTVLWNYEEVLGVLGETGSAAAVFAGHDHDGGYFLDSNGIHHVTVASPLECEPETGEAAFGCVHLFRDGLEVEGRGKVTSVFLQAKRGKGAVGGGRGDTVEVKTVGAISASGASAEEVAHRL</sequence>
<evidence type="ECO:0000259" key="1">
    <source>
        <dbReference type="Pfam" id="PF00149"/>
    </source>
</evidence>